<dbReference type="EMBL" id="FNNE01000005">
    <property type="protein sequence ID" value="SDW93155.1"/>
    <property type="molecule type" value="Genomic_DNA"/>
</dbReference>
<dbReference type="AlphaFoldDB" id="A0A1H2XJY9"/>
<dbReference type="STRING" id="488533.SAMN04487960_10577"/>
<organism evidence="3 4">
    <name type="scientific">Marinobacter mobilis</name>
    <dbReference type="NCBI Taxonomy" id="488533"/>
    <lineage>
        <taxon>Bacteria</taxon>
        <taxon>Pseudomonadati</taxon>
        <taxon>Pseudomonadota</taxon>
        <taxon>Gammaproteobacteria</taxon>
        <taxon>Pseudomonadales</taxon>
        <taxon>Marinobacteraceae</taxon>
        <taxon>Marinobacter</taxon>
    </lineage>
</organism>
<dbReference type="OrthoDB" id="8563353at2"/>
<dbReference type="Pfam" id="PF14467">
    <property type="entry name" value="DUF4426"/>
    <property type="match status" value="1"/>
</dbReference>
<keyword evidence="4" id="KW-1185">Reference proteome</keyword>
<evidence type="ECO:0000256" key="1">
    <source>
        <dbReference type="SAM" id="SignalP"/>
    </source>
</evidence>
<proteinExistence type="predicted"/>
<accession>A0A1H2XJY9</accession>
<feature type="signal peptide" evidence="1">
    <location>
        <begin position="1"/>
        <end position="26"/>
    </location>
</feature>
<keyword evidence="1" id="KW-0732">Signal</keyword>
<feature type="chain" id="PRO_5011713647" description="DUF4426 domain-containing protein" evidence="1">
    <location>
        <begin position="27"/>
        <end position="151"/>
    </location>
</feature>
<name>A0A1H2XJY9_9GAMM</name>
<dbReference type="InterPro" id="IPR025218">
    <property type="entry name" value="DUF4426"/>
</dbReference>
<dbReference type="Gene3D" id="2.60.40.3340">
    <property type="entry name" value="Domain of unknown function DUF4426"/>
    <property type="match status" value="1"/>
</dbReference>
<gene>
    <name evidence="3" type="ORF">SAMN04487960_10577</name>
</gene>
<dbReference type="Proteomes" id="UP000199675">
    <property type="component" value="Unassembled WGS sequence"/>
</dbReference>
<protein>
    <recommendedName>
        <fullName evidence="2">DUF4426 domain-containing protein</fullName>
    </recommendedName>
</protein>
<feature type="domain" description="DUF4426" evidence="2">
    <location>
        <begin position="30"/>
        <end position="150"/>
    </location>
</feature>
<evidence type="ECO:0000259" key="2">
    <source>
        <dbReference type="Pfam" id="PF14467"/>
    </source>
</evidence>
<sequence>MNITLSRTLKLLTVCWLCLIGSQSLAESVDFGEYEVHYSVFASTFLTPEVAAQNNLNRSRAIGILNISIMRENELGGLETVSGQVEGQVLNDIQQSRFLAFRRIQEGDAVYFISEFQYRSGEMLTFKITARPTGHPSDLPIRFAHTLYNDD</sequence>
<reference evidence="3 4" key="1">
    <citation type="submission" date="2016-10" db="EMBL/GenBank/DDBJ databases">
        <authorList>
            <person name="de Groot N.N."/>
        </authorList>
    </citation>
    <scope>NUCLEOTIDE SEQUENCE [LARGE SCALE GENOMIC DNA]</scope>
    <source>
        <strain evidence="3 4">CGMCC 1.7059</strain>
    </source>
</reference>
<evidence type="ECO:0000313" key="3">
    <source>
        <dbReference type="EMBL" id="SDW93155.1"/>
    </source>
</evidence>
<evidence type="ECO:0000313" key="4">
    <source>
        <dbReference type="Proteomes" id="UP000199675"/>
    </source>
</evidence>
<dbReference type="RefSeq" id="WP_091812743.1">
    <property type="nucleotide sequence ID" value="NZ_FNNE01000005.1"/>
</dbReference>